<evidence type="ECO:0000256" key="8">
    <source>
        <dbReference type="ARBA" id="ARBA00022782"/>
    </source>
</evidence>
<dbReference type="GO" id="GO:0031012">
    <property type="term" value="C:extracellular matrix"/>
    <property type="evidence" value="ECO:0007669"/>
    <property type="project" value="InterPro"/>
</dbReference>
<dbReference type="RefSeq" id="XP_028842519.1">
    <property type="nucleotide sequence ID" value="XM_028986686.1"/>
</dbReference>
<name>A0A8C4BJQ2_9TELE</name>
<feature type="signal peptide" evidence="13">
    <location>
        <begin position="1"/>
        <end position="20"/>
    </location>
</feature>
<feature type="compositionally biased region" description="Low complexity" evidence="12">
    <location>
        <begin position="50"/>
        <end position="65"/>
    </location>
</feature>
<dbReference type="SMART" id="SM00069">
    <property type="entry name" value="GLA"/>
    <property type="match status" value="1"/>
</dbReference>
<dbReference type="Ensembl" id="ENSDCDT00010047908.1">
    <property type="protein sequence ID" value="ENSDCDP00010038302.1"/>
    <property type="gene ID" value="ENSDCDG00010024791.1"/>
</dbReference>
<dbReference type="GO" id="GO:0001503">
    <property type="term" value="P:ossification"/>
    <property type="evidence" value="ECO:0007669"/>
    <property type="project" value="UniProtKB-KW"/>
</dbReference>
<keyword evidence="5" id="KW-0301">Gamma-carboxyglutamic acid</keyword>
<keyword evidence="8" id="KW-0221">Differentiation</keyword>
<dbReference type="Pfam" id="PF25890">
    <property type="entry name" value="BGLAP_C"/>
    <property type="match status" value="1"/>
</dbReference>
<evidence type="ECO:0000313" key="16">
    <source>
        <dbReference type="Proteomes" id="UP000694580"/>
    </source>
</evidence>
<evidence type="ECO:0000256" key="9">
    <source>
        <dbReference type="ARBA" id="ARBA00022855"/>
    </source>
</evidence>
<dbReference type="OrthoDB" id="8958520at2759"/>
<keyword evidence="6" id="KW-0964">Secreted</keyword>
<evidence type="ECO:0000256" key="3">
    <source>
        <dbReference type="ARBA" id="ARBA00017145"/>
    </source>
</evidence>
<dbReference type="RefSeq" id="XP_028842520.1">
    <property type="nucleotide sequence ID" value="XM_028986687.1"/>
</dbReference>
<evidence type="ECO:0000256" key="12">
    <source>
        <dbReference type="SAM" id="MobiDB-lite"/>
    </source>
</evidence>
<evidence type="ECO:0000259" key="14">
    <source>
        <dbReference type="PROSITE" id="PS50998"/>
    </source>
</evidence>
<dbReference type="PROSITE" id="PS50998">
    <property type="entry name" value="GLA_2"/>
    <property type="match status" value="1"/>
</dbReference>
<evidence type="ECO:0000256" key="13">
    <source>
        <dbReference type="SAM" id="SignalP"/>
    </source>
</evidence>
<keyword evidence="11" id="KW-0891">Chondrogenesis</keyword>
<dbReference type="InterPro" id="IPR035972">
    <property type="entry name" value="GLA-like_dom_SF"/>
</dbReference>
<dbReference type="Ensembl" id="ENSDCDT00010047914.1">
    <property type="protein sequence ID" value="ENSDCDP00010038308.1"/>
    <property type="gene ID" value="ENSDCDG00010024791.1"/>
</dbReference>
<evidence type="ECO:0000256" key="7">
    <source>
        <dbReference type="ARBA" id="ARBA00022553"/>
    </source>
</evidence>
<comment type="subcellular location">
    <subcellularLocation>
        <location evidence="1">Secreted</location>
    </subcellularLocation>
</comment>
<feature type="region of interest" description="Disordered" evidence="12">
    <location>
        <begin position="46"/>
        <end position="65"/>
    </location>
</feature>
<evidence type="ECO:0000313" key="15">
    <source>
        <dbReference type="Ensembl" id="ENSDCDP00010038302.1"/>
    </source>
</evidence>
<evidence type="ECO:0000256" key="10">
    <source>
        <dbReference type="ARBA" id="ARBA00023157"/>
    </source>
</evidence>
<dbReference type="InterPro" id="IPR000294">
    <property type="entry name" value="GLA_domain"/>
</dbReference>
<sequence>MRTLLQCCTVLCVAITLTVCYDSHESNESYEDLFVSPSRANTFINRPRGHSYGSSSSSRGSTYSYRRPVKSPVEIRSEICEDYSPCRLFAHRYGYQMAYQTYFGNRQPVANPRRF</sequence>
<dbReference type="Ensembl" id="ENSDCDT00010047921.1">
    <property type="protein sequence ID" value="ENSDCDP00010038315.1"/>
    <property type="gene ID" value="ENSDCDG00010024791.1"/>
</dbReference>
<keyword evidence="10" id="KW-1015">Disulfide bond</keyword>
<dbReference type="InterPro" id="IPR027118">
    <property type="entry name" value="MGP"/>
</dbReference>
<evidence type="ECO:0000256" key="11">
    <source>
        <dbReference type="ARBA" id="ARBA00023188"/>
    </source>
</evidence>
<dbReference type="SUPFAM" id="SSF57630">
    <property type="entry name" value="GLA-domain"/>
    <property type="match status" value="1"/>
</dbReference>
<dbReference type="PANTHER" id="PTHR10109:SF0">
    <property type="entry name" value="MATRIX GLA PROTEIN"/>
    <property type="match status" value="1"/>
</dbReference>
<keyword evidence="9" id="KW-0892">Osteogenesis</keyword>
<keyword evidence="13" id="KW-0732">Signal</keyword>
<dbReference type="GeneTree" id="ENSGT00390000003753"/>
<organism evidence="15 16">
    <name type="scientific">Denticeps clupeoides</name>
    <name type="common">denticle herring</name>
    <dbReference type="NCBI Taxonomy" id="299321"/>
    <lineage>
        <taxon>Eukaryota</taxon>
        <taxon>Metazoa</taxon>
        <taxon>Chordata</taxon>
        <taxon>Craniata</taxon>
        <taxon>Vertebrata</taxon>
        <taxon>Euteleostomi</taxon>
        <taxon>Actinopterygii</taxon>
        <taxon>Neopterygii</taxon>
        <taxon>Teleostei</taxon>
        <taxon>Clupei</taxon>
        <taxon>Clupeiformes</taxon>
        <taxon>Denticipitoidei</taxon>
        <taxon>Denticipitidae</taxon>
        <taxon>Denticeps</taxon>
    </lineage>
</organism>
<evidence type="ECO:0000256" key="5">
    <source>
        <dbReference type="ARBA" id="ARBA00022479"/>
    </source>
</evidence>
<protein>
    <recommendedName>
        <fullName evidence="3">Matrix Gla protein</fullName>
    </recommendedName>
</protein>
<comment type="similarity">
    <text evidence="2">Belongs to the osteocalcin/matrix Gla protein family.</text>
</comment>
<accession>A0A8C4BJQ2</accession>
<dbReference type="GeneID" id="114794257"/>
<keyword evidence="7" id="KW-0597">Phosphoprotein</keyword>
<evidence type="ECO:0000256" key="2">
    <source>
        <dbReference type="ARBA" id="ARBA00008850"/>
    </source>
</evidence>
<keyword evidence="4" id="KW-0217">Developmental protein</keyword>
<dbReference type="GO" id="GO:0030154">
    <property type="term" value="P:cell differentiation"/>
    <property type="evidence" value="ECO:0007669"/>
    <property type="project" value="UniProtKB-KW"/>
</dbReference>
<reference evidence="15 16" key="1">
    <citation type="submission" date="2020-06" db="EMBL/GenBank/DDBJ databases">
        <authorList>
            <consortium name="Wellcome Sanger Institute Data Sharing"/>
        </authorList>
    </citation>
    <scope>NUCLEOTIDE SEQUENCE [LARGE SCALE GENOMIC DNA]</scope>
</reference>
<dbReference type="Proteomes" id="UP000694580">
    <property type="component" value="Chromosome 7"/>
</dbReference>
<reference evidence="15" key="2">
    <citation type="submission" date="2025-05" db="UniProtKB">
        <authorList>
            <consortium name="Ensembl"/>
        </authorList>
    </citation>
    <scope>IDENTIFICATION</scope>
</reference>
<feature type="domain" description="Gla" evidence="14">
    <location>
        <begin position="58"/>
        <end position="104"/>
    </location>
</feature>
<proteinExistence type="inferred from homology"/>
<dbReference type="GO" id="GO:0005509">
    <property type="term" value="F:calcium ion binding"/>
    <property type="evidence" value="ECO:0007669"/>
    <property type="project" value="InterPro"/>
</dbReference>
<evidence type="ECO:0000256" key="1">
    <source>
        <dbReference type="ARBA" id="ARBA00004613"/>
    </source>
</evidence>
<evidence type="ECO:0000256" key="4">
    <source>
        <dbReference type="ARBA" id="ARBA00022473"/>
    </source>
</evidence>
<dbReference type="GO" id="GO:0005576">
    <property type="term" value="C:extracellular region"/>
    <property type="evidence" value="ECO:0007669"/>
    <property type="project" value="UniProtKB-SubCell"/>
</dbReference>
<feature type="chain" id="PRO_5044680209" description="Matrix Gla protein" evidence="13">
    <location>
        <begin position="21"/>
        <end position="115"/>
    </location>
</feature>
<gene>
    <name evidence="15" type="primary">LOC114794257</name>
</gene>
<keyword evidence="16" id="KW-1185">Reference proteome</keyword>
<dbReference type="AlphaFoldDB" id="A0A8C4BJQ2"/>
<dbReference type="PANTHER" id="PTHR10109">
    <property type="entry name" value="MATRIX GLA PROTEIN"/>
    <property type="match status" value="1"/>
</dbReference>
<evidence type="ECO:0000256" key="6">
    <source>
        <dbReference type="ARBA" id="ARBA00022525"/>
    </source>
</evidence>
<dbReference type="GO" id="GO:0051216">
    <property type="term" value="P:cartilage development"/>
    <property type="evidence" value="ECO:0007669"/>
    <property type="project" value="UniProtKB-KW"/>
</dbReference>
<dbReference type="InterPro" id="IPR058704">
    <property type="entry name" value="BGLAP-like_C"/>
</dbReference>